<dbReference type="EMBL" id="JARJLG010000287">
    <property type="protein sequence ID" value="KAJ7719785.1"/>
    <property type="molecule type" value="Genomic_DNA"/>
</dbReference>
<feature type="compositionally biased region" description="Basic and acidic residues" evidence="2">
    <location>
        <begin position="32"/>
        <end position="42"/>
    </location>
</feature>
<feature type="compositionally biased region" description="Low complexity" evidence="2">
    <location>
        <begin position="1"/>
        <end position="26"/>
    </location>
</feature>
<comment type="caution">
    <text evidence="3">The sequence shown here is derived from an EMBL/GenBank/DDBJ whole genome shotgun (WGS) entry which is preliminary data.</text>
</comment>
<gene>
    <name evidence="3" type="ORF">DFH07DRAFT_972796</name>
</gene>
<proteinExistence type="predicted"/>
<accession>A0AAD7HGP9</accession>
<feature type="region of interest" description="Disordered" evidence="2">
    <location>
        <begin position="1"/>
        <end position="42"/>
    </location>
</feature>
<dbReference type="AlphaFoldDB" id="A0AAD7HGP9"/>
<keyword evidence="1" id="KW-0175">Coiled coil</keyword>
<evidence type="ECO:0000256" key="2">
    <source>
        <dbReference type="SAM" id="MobiDB-lite"/>
    </source>
</evidence>
<organism evidence="3 4">
    <name type="scientific">Mycena maculata</name>
    <dbReference type="NCBI Taxonomy" id="230809"/>
    <lineage>
        <taxon>Eukaryota</taxon>
        <taxon>Fungi</taxon>
        <taxon>Dikarya</taxon>
        <taxon>Basidiomycota</taxon>
        <taxon>Agaricomycotina</taxon>
        <taxon>Agaricomycetes</taxon>
        <taxon>Agaricomycetidae</taxon>
        <taxon>Agaricales</taxon>
        <taxon>Marasmiineae</taxon>
        <taxon>Mycenaceae</taxon>
        <taxon>Mycena</taxon>
    </lineage>
</organism>
<evidence type="ECO:0000313" key="4">
    <source>
        <dbReference type="Proteomes" id="UP001215280"/>
    </source>
</evidence>
<keyword evidence="4" id="KW-1185">Reference proteome</keyword>
<feature type="coiled-coil region" evidence="1">
    <location>
        <begin position="69"/>
        <end position="110"/>
    </location>
</feature>
<protein>
    <submittedName>
        <fullName evidence="3">Uncharacterized protein</fullName>
    </submittedName>
</protein>
<evidence type="ECO:0000313" key="3">
    <source>
        <dbReference type="EMBL" id="KAJ7719785.1"/>
    </source>
</evidence>
<evidence type="ECO:0000256" key="1">
    <source>
        <dbReference type="SAM" id="Coils"/>
    </source>
</evidence>
<name>A0AAD7HGP9_9AGAR</name>
<dbReference type="Proteomes" id="UP001215280">
    <property type="component" value="Unassembled WGS sequence"/>
</dbReference>
<sequence>MAPPTVRSSARVAASLTTSSASIASSDGDTGEQLRKEKRRGDDYQKELYGTRKKLKRSHNTSANQAAVLAETQLENTTLRAQVTHLEDEIMGLEAESSNLQAEVNSQKSARSVVSKKLHVMSQTVRRIDSRLNTAASKATAKAKKERNRLFSFTLKEKGVVPDSTRDMITDLVALDGVRPNKVVGVLKRIAFLSFFALAVALEAAVFPSP</sequence>
<reference evidence="3" key="1">
    <citation type="submission" date="2023-03" db="EMBL/GenBank/DDBJ databases">
        <title>Massive genome expansion in bonnet fungi (Mycena s.s.) driven by repeated elements and novel gene families across ecological guilds.</title>
        <authorList>
            <consortium name="Lawrence Berkeley National Laboratory"/>
            <person name="Harder C.B."/>
            <person name="Miyauchi S."/>
            <person name="Viragh M."/>
            <person name="Kuo A."/>
            <person name="Thoen E."/>
            <person name="Andreopoulos B."/>
            <person name="Lu D."/>
            <person name="Skrede I."/>
            <person name="Drula E."/>
            <person name="Henrissat B."/>
            <person name="Morin E."/>
            <person name="Kohler A."/>
            <person name="Barry K."/>
            <person name="LaButti K."/>
            <person name="Morin E."/>
            <person name="Salamov A."/>
            <person name="Lipzen A."/>
            <person name="Mereny Z."/>
            <person name="Hegedus B."/>
            <person name="Baldrian P."/>
            <person name="Stursova M."/>
            <person name="Weitz H."/>
            <person name="Taylor A."/>
            <person name="Grigoriev I.V."/>
            <person name="Nagy L.G."/>
            <person name="Martin F."/>
            <person name="Kauserud H."/>
        </authorList>
    </citation>
    <scope>NUCLEOTIDE SEQUENCE</scope>
    <source>
        <strain evidence="3">CBHHK188m</strain>
    </source>
</reference>